<dbReference type="GO" id="GO:0005096">
    <property type="term" value="F:GTPase activator activity"/>
    <property type="evidence" value="ECO:0007669"/>
    <property type="project" value="UniProtKB-KW"/>
</dbReference>
<keyword evidence="1" id="KW-0343">GTPase activation</keyword>
<evidence type="ECO:0000259" key="3">
    <source>
        <dbReference type="Pfam" id="PF03545"/>
    </source>
</evidence>
<feature type="non-terminal residue" evidence="4">
    <location>
        <position position="1"/>
    </location>
</feature>
<dbReference type="AlphaFoldDB" id="F9S7A1"/>
<name>F9S7A1_9VIBR</name>
<evidence type="ECO:0000256" key="1">
    <source>
        <dbReference type="ARBA" id="ARBA00022468"/>
    </source>
</evidence>
<dbReference type="Gene3D" id="1.20.120.260">
    <property type="entry name" value="Virulence factor YopE uncharacterised domain"/>
    <property type="match status" value="1"/>
</dbReference>
<feature type="domain" description="Virulence factor YopE GAP" evidence="3">
    <location>
        <begin position="79"/>
        <end position="144"/>
    </location>
</feature>
<reference evidence="4 5" key="1">
    <citation type="journal article" date="2012" name="Int. J. Syst. Evol. Microbiol.">
        <title>Vibrio caribbeanicus sp. nov., isolated from the marine sponge Scleritoderma cyanea.</title>
        <authorList>
            <person name="Hoffmann M."/>
            <person name="Monday S.R."/>
            <person name="Allard M.W."/>
            <person name="Strain E.A."/>
            <person name="Whittaker P."/>
            <person name="Naum M."/>
            <person name="McCarthy P.J."/>
            <person name="Lopez J.V."/>
            <person name="Fischer M."/>
            <person name="Brown E.W."/>
        </authorList>
    </citation>
    <scope>NUCLEOTIDE SEQUENCE [LARGE SCALE GENOMIC DNA]</scope>
    <source>
        <strain evidence="4 5">ATCC 700023</strain>
    </source>
</reference>
<dbReference type="EMBL" id="AFWF01000285">
    <property type="protein sequence ID" value="EGU31672.1"/>
    <property type="molecule type" value="Genomic_DNA"/>
</dbReference>
<accession>F9S7A1</accession>
<comment type="caution">
    <text evidence="4">The sequence shown here is derived from an EMBL/GenBank/DDBJ whole genome shotgun (WGS) entry which is preliminary data.</text>
</comment>
<dbReference type="Pfam" id="PF03545">
    <property type="entry name" value="YopE"/>
    <property type="match status" value="1"/>
</dbReference>
<protein>
    <recommendedName>
        <fullName evidence="3">Virulence factor YopE GAP domain-containing protein</fullName>
    </recommendedName>
</protein>
<feature type="non-terminal residue" evidence="4">
    <location>
        <position position="147"/>
    </location>
</feature>
<organism evidence="4 5">
    <name type="scientific">Vibrio ichthyoenteri ATCC 700023</name>
    <dbReference type="NCBI Taxonomy" id="870968"/>
    <lineage>
        <taxon>Bacteria</taxon>
        <taxon>Pseudomonadati</taxon>
        <taxon>Pseudomonadota</taxon>
        <taxon>Gammaproteobacteria</taxon>
        <taxon>Vibrionales</taxon>
        <taxon>Vibrionaceae</taxon>
        <taxon>Vibrio</taxon>
    </lineage>
</organism>
<keyword evidence="2" id="KW-0843">Virulence</keyword>
<sequence>LNHDKINNGFSCKVFNVKQSNENKYHKERISPQRKQLPLEIFSKNEKLLEKHMNHHQIGLNSAFMGIERALNCELFTAESLKIDFRGLATNNGSLRAMATGLQGLVQFGDCKTQRLAEELLNKQIQSIPFSQFGTYSGVAAERIATA</sequence>
<dbReference type="Proteomes" id="UP000004605">
    <property type="component" value="Unassembled WGS sequence"/>
</dbReference>
<keyword evidence="5" id="KW-1185">Reference proteome</keyword>
<gene>
    <name evidence="4" type="ORF">VII00023_00840</name>
</gene>
<proteinExistence type="predicted"/>
<evidence type="ECO:0000256" key="2">
    <source>
        <dbReference type="ARBA" id="ARBA00023026"/>
    </source>
</evidence>
<dbReference type="SUPFAM" id="SSF47233">
    <property type="entry name" value="Bacterial GAP domain"/>
    <property type="match status" value="1"/>
</dbReference>
<evidence type="ECO:0000313" key="5">
    <source>
        <dbReference type="Proteomes" id="UP000004605"/>
    </source>
</evidence>
<dbReference type="InterPro" id="IPR037168">
    <property type="entry name" value="YopE_GAP_dom_sf"/>
</dbReference>
<dbReference type="InterPro" id="IPR014773">
    <property type="entry name" value="YopE_GAP_dom"/>
</dbReference>
<evidence type="ECO:0000313" key="4">
    <source>
        <dbReference type="EMBL" id="EGU31672.1"/>
    </source>
</evidence>